<organism evidence="1 2">
    <name type="scientific">Tumebacillus algifaecis</name>
    <dbReference type="NCBI Taxonomy" id="1214604"/>
    <lineage>
        <taxon>Bacteria</taxon>
        <taxon>Bacillati</taxon>
        <taxon>Bacillota</taxon>
        <taxon>Bacilli</taxon>
        <taxon>Bacillales</taxon>
        <taxon>Alicyclobacillaceae</taxon>
        <taxon>Tumebacillus</taxon>
    </lineage>
</organism>
<dbReference type="OrthoDB" id="9847766at2"/>
<gene>
    <name evidence="1" type="ORF">CIG75_05445</name>
</gene>
<keyword evidence="2" id="KW-1185">Reference proteome</keyword>
<reference evidence="1 2" key="1">
    <citation type="journal article" date="2015" name="Int. J. Syst. Evol. Microbiol.">
        <title>Tumebacillus algifaecis sp. nov., isolated from decomposing algal scum.</title>
        <authorList>
            <person name="Wu Y.F."/>
            <person name="Zhang B."/>
            <person name="Xing P."/>
            <person name="Wu Q.L."/>
            <person name="Liu S.J."/>
        </authorList>
    </citation>
    <scope>NUCLEOTIDE SEQUENCE [LARGE SCALE GENOMIC DNA]</scope>
    <source>
        <strain evidence="1 2">THMBR28</strain>
    </source>
</reference>
<dbReference type="Proteomes" id="UP000214688">
    <property type="component" value="Chromosome"/>
</dbReference>
<evidence type="ECO:0000313" key="2">
    <source>
        <dbReference type="Proteomes" id="UP000214688"/>
    </source>
</evidence>
<name>A0A223CYR9_9BACL</name>
<accession>A0A223CYR9</accession>
<proteinExistence type="predicted"/>
<dbReference type="AlphaFoldDB" id="A0A223CYR9"/>
<dbReference type="RefSeq" id="WP_094235744.1">
    <property type="nucleotide sequence ID" value="NZ_CP022657.1"/>
</dbReference>
<dbReference type="KEGG" id="tab:CIG75_05445"/>
<dbReference type="EMBL" id="CP022657">
    <property type="protein sequence ID" value="ASS74492.1"/>
    <property type="molecule type" value="Genomic_DNA"/>
</dbReference>
<sequence length="119" mass="13792">MTTAQLSKQRKGELIDYIDQMLNRSNHLQSASVTRRKIAGSAWSHVAQLQQAADRACSEEYASQQQFNRWVEELPSRSKELKVNQGDLEKVKAFLLHPKFQSFTQKEQQYVIAWLLRLG</sequence>
<evidence type="ECO:0000313" key="1">
    <source>
        <dbReference type="EMBL" id="ASS74492.1"/>
    </source>
</evidence>
<protein>
    <submittedName>
        <fullName evidence="1">Uncharacterized protein</fullName>
    </submittedName>
</protein>